<proteinExistence type="predicted"/>
<sequence>MATIFKGNLSLIIKDFLNFILQKFSPYDTYLRVARKVLYYYLLQNEMLVHFFEDGGIFTKKKDDNHIKYTLILRGHRQKKREEQNIIEILFLYVFFCKKNCTQSLNIYIDAGMKVEEINSSNIKLNDFSRTWFILQLILSDYHFNCIEKYCFDKGKAAIDRYSSKGLSSIKEVSKVDWYSIFKNRSFSLNSKKAARVGSFIKYLNFKLNLFGIFRNSYNIVWGWE</sequence>
<dbReference type="RefSeq" id="WP_281448750.1">
    <property type="nucleotide sequence ID" value="NZ_JASBAO010000001.1"/>
</dbReference>
<gene>
    <name evidence="1" type="ORF">QJV27_09840</name>
</gene>
<keyword evidence="2" id="KW-1185">Reference proteome</keyword>
<organism evidence="1 2">
    <name type="scientific">Commensalibacter oyaizuii</name>
    <dbReference type="NCBI Taxonomy" id="3043873"/>
    <lineage>
        <taxon>Bacteria</taxon>
        <taxon>Pseudomonadati</taxon>
        <taxon>Pseudomonadota</taxon>
        <taxon>Alphaproteobacteria</taxon>
        <taxon>Acetobacterales</taxon>
        <taxon>Acetobacteraceae</taxon>
    </lineage>
</organism>
<protein>
    <submittedName>
        <fullName evidence="1">Uncharacterized protein</fullName>
    </submittedName>
</protein>
<evidence type="ECO:0000313" key="1">
    <source>
        <dbReference type="EMBL" id="MDI2091663.1"/>
    </source>
</evidence>
<accession>A0ABT6Q3G6</accession>
<dbReference type="EMBL" id="JASBAO010000001">
    <property type="protein sequence ID" value="MDI2091663.1"/>
    <property type="molecule type" value="Genomic_DNA"/>
</dbReference>
<evidence type="ECO:0000313" key="2">
    <source>
        <dbReference type="Proteomes" id="UP001431634"/>
    </source>
</evidence>
<name>A0ABT6Q3G6_9PROT</name>
<dbReference type="Proteomes" id="UP001431634">
    <property type="component" value="Unassembled WGS sequence"/>
</dbReference>
<reference evidence="1" key="1">
    <citation type="submission" date="2023-05" db="EMBL/GenBank/DDBJ databases">
        <title>Whole genome sequence of Commensalibacter sp.</title>
        <authorList>
            <person name="Charoenyingcharoen P."/>
            <person name="Yukphan P."/>
        </authorList>
    </citation>
    <scope>NUCLEOTIDE SEQUENCE</scope>
    <source>
        <strain evidence="1">TBRC 16381</strain>
    </source>
</reference>
<comment type="caution">
    <text evidence="1">The sequence shown here is derived from an EMBL/GenBank/DDBJ whole genome shotgun (WGS) entry which is preliminary data.</text>
</comment>